<proteinExistence type="predicted"/>
<dbReference type="AlphaFoldDB" id="A0AAD6JZT9"/>
<name>A0AAD6JZT9_9ROSI</name>
<organism evidence="3 4">
    <name type="scientific">Salix udensis</name>
    <dbReference type="NCBI Taxonomy" id="889485"/>
    <lineage>
        <taxon>Eukaryota</taxon>
        <taxon>Viridiplantae</taxon>
        <taxon>Streptophyta</taxon>
        <taxon>Embryophyta</taxon>
        <taxon>Tracheophyta</taxon>
        <taxon>Spermatophyta</taxon>
        <taxon>Magnoliopsida</taxon>
        <taxon>eudicotyledons</taxon>
        <taxon>Gunneridae</taxon>
        <taxon>Pentapetalae</taxon>
        <taxon>rosids</taxon>
        <taxon>fabids</taxon>
        <taxon>Malpighiales</taxon>
        <taxon>Salicaceae</taxon>
        <taxon>Saliceae</taxon>
        <taxon>Salix</taxon>
    </lineage>
</organism>
<accession>A0AAD6JZT9</accession>
<dbReference type="EMBL" id="JAPFFJ010000013">
    <property type="protein sequence ID" value="KAJ6413149.1"/>
    <property type="molecule type" value="Genomic_DNA"/>
</dbReference>
<feature type="chain" id="PRO_5042168605" evidence="2">
    <location>
        <begin position="24"/>
        <end position="113"/>
    </location>
</feature>
<feature type="signal peptide" evidence="2">
    <location>
        <begin position="1"/>
        <end position="23"/>
    </location>
</feature>
<evidence type="ECO:0000256" key="2">
    <source>
        <dbReference type="SAM" id="SignalP"/>
    </source>
</evidence>
<keyword evidence="2" id="KW-0732">Signal</keyword>
<sequence>MNSNPFHRTKTLIQLLLSTHVSFQIICHCCRGRGRVDVSKLCVSRLLLRFNPFSSSPSQKQQQADQTESPKSDAKAEHEDPKGRVLTRRLWREGLKLFEKLIALHTLNRFLIV</sequence>
<feature type="compositionally biased region" description="Basic and acidic residues" evidence="1">
    <location>
        <begin position="68"/>
        <end position="82"/>
    </location>
</feature>
<dbReference type="Proteomes" id="UP001162972">
    <property type="component" value="Chromosome 5"/>
</dbReference>
<evidence type="ECO:0000313" key="3">
    <source>
        <dbReference type="EMBL" id="KAJ6413149.1"/>
    </source>
</evidence>
<keyword evidence="4" id="KW-1185">Reference proteome</keyword>
<comment type="caution">
    <text evidence="3">The sequence shown here is derived from an EMBL/GenBank/DDBJ whole genome shotgun (WGS) entry which is preliminary data.</text>
</comment>
<feature type="region of interest" description="Disordered" evidence="1">
    <location>
        <begin position="52"/>
        <end position="82"/>
    </location>
</feature>
<evidence type="ECO:0000313" key="4">
    <source>
        <dbReference type="Proteomes" id="UP001162972"/>
    </source>
</evidence>
<protein>
    <submittedName>
        <fullName evidence="3">Uncharacterized protein</fullName>
    </submittedName>
</protein>
<evidence type="ECO:0000256" key="1">
    <source>
        <dbReference type="SAM" id="MobiDB-lite"/>
    </source>
</evidence>
<reference evidence="3 4" key="1">
    <citation type="journal article" date="2023" name="Int. J. Mol. Sci.">
        <title>De Novo Assembly and Annotation of 11 Diverse Shrub Willow (Salix) Genomes Reveals Novel Gene Organization in Sex-Linked Regions.</title>
        <authorList>
            <person name="Hyden B."/>
            <person name="Feng K."/>
            <person name="Yates T.B."/>
            <person name="Jawdy S."/>
            <person name="Cereghino C."/>
            <person name="Smart L.B."/>
            <person name="Muchero W."/>
        </authorList>
    </citation>
    <scope>NUCLEOTIDE SEQUENCE [LARGE SCALE GENOMIC DNA]</scope>
    <source>
        <tissue evidence="3">Shoot tip</tissue>
    </source>
</reference>
<gene>
    <name evidence="3" type="ORF">OIU84_006033</name>
</gene>
<feature type="compositionally biased region" description="Low complexity" evidence="1">
    <location>
        <begin position="54"/>
        <end position="63"/>
    </location>
</feature>